<reference evidence="1" key="1">
    <citation type="submission" date="2024-05" db="EMBL/GenBank/DDBJ databases">
        <title>Draft genome assemblies of 36 bacteria isolated from hibernating arctic ground squirrels.</title>
        <authorList>
            <person name="McKee H."/>
            <person name="Mullen L."/>
            <person name="Drown D.M."/>
            <person name="Duddleston K.N."/>
        </authorList>
    </citation>
    <scope>NUCLEOTIDE SEQUENCE</scope>
    <source>
        <strain evidence="1">AN1007</strain>
    </source>
</reference>
<gene>
    <name evidence="1" type="ORF">ABXS70_18645</name>
</gene>
<dbReference type="EMBL" id="CP159992">
    <property type="protein sequence ID" value="XCP93245.1"/>
    <property type="molecule type" value="Genomic_DNA"/>
</dbReference>
<dbReference type="AlphaFoldDB" id="A0AAU8NAZ6"/>
<dbReference type="RefSeq" id="WP_366289917.1">
    <property type="nucleotide sequence ID" value="NZ_CP159992.1"/>
</dbReference>
<protein>
    <submittedName>
        <fullName evidence="1">Uncharacterized protein</fullName>
    </submittedName>
</protein>
<sequence>MNTMAEGAVTFFDVLGWKGIWQRKENAMKQLLKIIDDAQKYVSRINNKDT</sequence>
<accession>A0AAU8NAZ6</accession>
<organism evidence="1">
    <name type="scientific">Paenibacillus sp. AN1007</name>
    <dbReference type="NCBI Taxonomy" id="3151385"/>
    <lineage>
        <taxon>Bacteria</taxon>
        <taxon>Bacillati</taxon>
        <taxon>Bacillota</taxon>
        <taxon>Bacilli</taxon>
        <taxon>Bacillales</taxon>
        <taxon>Paenibacillaceae</taxon>
        <taxon>Paenibacillus</taxon>
    </lineage>
</organism>
<evidence type="ECO:0000313" key="1">
    <source>
        <dbReference type="EMBL" id="XCP93245.1"/>
    </source>
</evidence>
<proteinExistence type="predicted"/>
<name>A0AAU8NAZ6_9BACL</name>